<protein>
    <submittedName>
        <fullName evidence="5">Acyl CoA:acetate/3-ketoacid CoA transferase</fullName>
    </submittedName>
</protein>
<evidence type="ECO:0000256" key="1">
    <source>
        <dbReference type="ARBA" id="ARBA00007154"/>
    </source>
</evidence>
<dbReference type="InterPro" id="IPR037171">
    <property type="entry name" value="NagB/RpiA_transferase-like"/>
</dbReference>
<dbReference type="SMART" id="SM00882">
    <property type="entry name" value="CoA_trans"/>
    <property type="match status" value="1"/>
</dbReference>
<evidence type="ECO:0000256" key="3">
    <source>
        <dbReference type="PIRNR" id="PIRNR000858"/>
    </source>
</evidence>
<accession>A0A523YS88</accession>
<keyword evidence="2 3" id="KW-0808">Transferase</keyword>
<dbReference type="GO" id="GO:0008410">
    <property type="term" value="F:CoA-transferase activity"/>
    <property type="evidence" value="ECO:0007669"/>
    <property type="project" value="InterPro"/>
</dbReference>
<dbReference type="Gene3D" id="3.40.1080.10">
    <property type="entry name" value="Glutaconate Coenzyme A-transferase"/>
    <property type="match status" value="2"/>
</dbReference>
<proteinExistence type="inferred from homology"/>
<organism evidence="5 6">
    <name type="scientific">Aerophobetes bacterium</name>
    <dbReference type="NCBI Taxonomy" id="2030807"/>
    <lineage>
        <taxon>Bacteria</taxon>
        <taxon>Candidatus Aerophobota</taxon>
    </lineage>
</organism>
<comment type="similarity">
    <text evidence="1 3">Belongs to the 3-oxoacid CoA-transferase family.</text>
</comment>
<feature type="active site" description="5-glutamyl coenzyme A thioester intermediate" evidence="4">
    <location>
        <position position="326"/>
    </location>
</feature>
<reference evidence="5 6" key="1">
    <citation type="submission" date="2019-03" db="EMBL/GenBank/DDBJ databases">
        <title>Metabolic potential of uncultured bacteria and archaea associated with petroleum seepage in deep-sea sediments.</title>
        <authorList>
            <person name="Dong X."/>
            <person name="Hubert C."/>
        </authorList>
    </citation>
    <scope>NUCLEOTIDE SEQUENCE [LARGE SCALE GENOMIC DNA]</scope>
    <source>
        <strain evidence="5">E29_bin28</strain>
    </source>
</reference>
<evidence type="ECO:0000313" key="5">
    <source>
        <dbReference type="EMBL" id="TET94334.1"/>
    </source>
</evidence>
<dbReference type="InterPro" id="IPR014388">
    <property type="entry name" value="3-oxoacid_CoA-transferase"/>
</dbReference>
<dbReference type="Pfam" id="PF01144">
    <property type="entry name" value="CoA_trans"/>
    <property type="match status" value="1"/>
</dbReference>
<dbReference type="SUPFAM" id="SSF100950">
    <property type="entry name" value="NagB/RpiA/CoA transferase-like"/>
    <property type="match status" value="2"/>
</dbReference>
<sequence length="530" mass="57568">MVKFVSSEEAVNLIQDGMTTATVGFTLMGVAEEILSEIERSFLQKGSPKSLTLLHAAGQSDTKNGLEHFAHEGLLKRIIGSHWGFAPQISRLIQDNKIEAYALPQGRIVNLYKAMGGGAPGLLSPIGLNTFVDPRVEGGKMNLRTQNCEHLVELLEVNKRPYLFYKAIPVDIAIMRGTTADENGNITMEEEAVKLEALSAALAARRFGGMVIVQVKRVAKRGSFHPKEIIVPGIFVDAVVVVKSPENHHRQTAGTVFDPSYSGDIKTPEASFQSIPLNIRKVIGRRAIQEVKPGAIINLGTGIPGDTVGHIGAEEGILNDLVLTVESGTIGGIPEGGTDFGIARNPEAIINHMDQFDFYTGCGVDVTFMGAAEVDKEGNVNASKFGSRVAGCGGFIDITQMAKKVVFCLSFTVGRSDINVEDGRLKIKKDGLPKKFLPRVNQISFSGEFANQRSQRVLYVTERAVFELTSEGLTLTEIAPGVDLYHDVLEKMQFKPKINPHLKQMSSEIFQQGPMGLNTEFTYGGIVREG</sequence>
<gene>
    <name evidence="5" type="ORF">E3J33_00235</name>
</gene>
<dbReference type="Proteomes" id="UP000316925">
    <property type="component" value="Unassembled WGS sequence"/>
</dbReference>
<dbReference type="GO" id="GO:0046952">
    <property type="term" value="P:ketone body catabolic process"/>
    <property type="evidence" value="ECO:0007669"/>
    <property type="project" value="InterPro"/>
</dbReference>
<evidence type="ECO:0000313" key="6">
    <source>
        <dbReference type="Proteomes" id="UP000316925"/>
    </source>
</evidence>
<name>A0A523YS88_UNCAE</name>
<comment type="caution">
    <text evidence="5">The sequence shown here is derived from an EMBL/GenBank/DDBJ whole genome shotgun (WGS) entry which is preliminary data.</text>
</comment>
<dbReference type="PANTHER" id="PTHR43293:SF1">
    <property type="entry name" value="ACETATE COA-TRANSFERASE YDIF"/>
    <property type="match status" value="1"/>
</dbReference>
<evidence type="ECO:0000256" key="2">
    <source>
        <dbReference type="ARBA" id="ARBA00022679"/>
    </source>
</evidence>
<dbReference type="PIRSF" id="PIRSF000858">
    <property type="entry name" value="SCOT-t"/>
    <property type="match status" value="1"/>
</dbReference>
<dbReference type="EMBL" id="SOIJ01000014">
    <property type="protein sequence ID" value="TET94334.1"/>
    <property type="molecule type" value="Genomic_DNA"/>
</dbReference>
<dbReference type="AlphaFoldDB" id="A0A523YS88"/>
<dbReference type="InterPro" id="IPR004165">
    <property type="entry name" value="CoA_trans_fam_I"/>
</dbReference>
<dbReference type="PANTHER" id="PTHR43293">
    <property type="entry name" value="ACETATE COA-TRANSFERASE YDIF"/>
    <property type="match status" value="1"/>
</dbReference>
<evidence type="ECO:0000256" key="4">
    <source>
        <dbReference type="PIRSR" id="PIRSR000858-1"/>
    </source>
</evidence>